<dbReference type="HOGENOM" id="CLU_053057_3_0_4"/>
<comment type="catalytic activity">
    <reaction evidence="7">
        <text>4-CDP-2-C-methyl-D-erythritol + ATP = 4-CDP-2-C-methyl-D-erythritol 2-phosphate + ADP + H(+)</text>
        <dbReference type="Rhea" id="RHEA:18437"/>
        <dbReference type="ChEBI" id="CHEBI:15378"/>
        <dbReference type="ChEBI" id="CHEBI:30616"/>
        <dbReference type="ChEBI" id="CHEBI:57823"/>
        <dbReference type="ChEBI" id="CHEBI:57919"/>
        <dbReference type="ChEBI" id="CHEBI:456216"/>
        <dbReference type="EC" id="2.7.1.148"/>
    </reaction>
</comment>
<reference evidence="9 10" key="1">
    <citation type="submission" date="2012-05" db="EMBL/GenBank/DDBJ databases">
        <title>The Genome Sequence of Sutterella wadsworthensis 2_1_59BFAA.</title>
        <authorList>
            <consortium name="The Broad Institute Genome Sequencing Platform"/>
            <person name="Earl A."/>
            <person name="Ward D."/>
            <person name="Feldgarden M."/>
            <person name="Gevers D."/>
            <person name="Daigneault M."/>
            <person name="Strauss J."/>
            <person name="Allen-Vercoe E."/>
            <person name="Walker B."/>
            <person name="Young S.K."/>
            <person name="Zeng Q."/>
            <person name="Gargeya S."/>
            <person name="Fitzgerald M."/>
            <person name="Haas B."/>
            <person name="Abouelleil A."/>
            <person name="Alvarado L."/>
            <person name="Arachchi H.M."/>
            <person name="Berlin A.M."/>
            <person name="Chapman S.B."/>
            <person name="Goldberg J."/>
            <person name="Griggs A."/>
            <person name="Gujja S."/>
            <person name="Hansen M."/>
            <person name="Howarth C."/>
            <person name="Imamovic A."/>
            <person name="Larimer J."/>
            <person name="McCowen C."/>
            <person name="Montmayeur A."/>
            <person name="Murphy C."/>
            <person name="Neiman D."/>
            <person name="Pearson M."/>
            <person name="Priest M."/>
            <person name="Roberts A."/>
            <person name="Saif S."/>
            <person name="Shea T."/>
            <person name="Sisk P."/>
            <person name="Sykes S."/>
            <person name="Wortman J."/>
            <person name="Nusbaum C."/>
            <person name="Birren B."/>
        </authorList>
    </citation>
    <scope>NUCLEOTIDE SEQUENCE [LARGE SCALE GENOMIC DNA]</scope>
    <source>
        <strain evidence="9 10">2_1_59BFAA</strain>
    </source>
</reference>
<protein>
    <recommendedName>
        <fullName evidence="1 7">4-diphosphocytidyl-2-C-methyl-D-erythritol kinase</fullName>
        <shortName evidence="7">CMK</shortName>
        <ecNumber evidence="7">2.7.1.148</ecNumber>
    </recommendedName>
    <alternativeName>
        <fullName evidence="7">4-(cytidine-5'-diphospho)-2-C-methyl-D-erythritol kinase</fullName>
    </alternativeName>
</protein>
<comment type="caution">
    <text evidence="9">The sequence shown here is derived from an EMBL/GenBank/DDBJ whole genome shotgun (WGS) entry which is preliminary data.</text>
</comment>
<dbReference type="InterPro" id="IPR006204">
    <property type="entry name" value="GHMP_kinase_N_dom"/>
</dbReference>
<evidence type="ECO:0000256" key="7">
    <source>
        <dbReference type="HAMAP-Rule" id="MF_00061"/>
    </source>
</evidence>
<evidence type="ECO:0000256" key="3">
    <source>
        <dbReference type="ARBA" id="ARBA00022741"/>
    </source>
</evidence>
<keyword evidence="5 7" id="KW-0067">ATP-binding</keyword>
<dbReference type="EMBL" id="ADMG01000017">
    <property type="protein sequence ID" value="EKB31694.1"/>
    <property type="molecule type" value="Genomic_DNA"/>
</dbReference>
<dbReference type="GO" id="GO:0050515">
    <property type="term" value="F:4-(cytidine 5'-diphospho)-2-C-methyl-D-erythritol kinase activity"/>
    <property type="evidence" value="ECO:0007669"/>
    <property type="project" value="UniProtKB-UniRule"/>
</dbReference>
<proteinExistence type="inferred from homology"/>
<dbReference type="NCBIfam" id="TIGR00154">
    <property type="entry name" value="ispE"/>
    <property type="match status" value="1"/>
</dbReference>
<keyword evidence="4 7" id="KW-0418">Kinase</keyword>
<name>K1KIY7_9BURK</name>
<gene>
    <name evidence="7" type="primary">ispE</name>
    <name evidence="9" type="ORF">HMPREF9465_00562</name>
</gene>
<dbReference type="RefSeq" id="WP_005433934.1">
    <property type="nucleotide sequence ID" value="NZ_JH815514.1"/>
</dbReference>
<dbReference type="eggNOG" id="COG1947">
    <property type="taxonomic scope" value="Bacteria"/>
</dbReference>
<evidence type="ECO:0000256" key="5">
    <source>
        <dbReference type="ARBA" id="ARBA00022840"/>
    </source>
</evidence>
<keyword evidence="10" id="KW-1185">Reference proteome</keyword>
<accession>K1KIY7</accession>
<organism evidence="9 10">
    <name type="scientific">Sutterella wadsworthensis 2_1_59BFAA</name>
    <dbReference type="NCBI Taxonomy" id="742823"/>
    <lineage>
        <taxon>Bacteria</taxon>
        <taxon>Pseudomonadati</taxon>
        <taxon>Pseudomonadota</taxon>
        <taxon>Betaproteobacteria</taxon>
        <taxon>Burkholderiales</taxon>
        <taxon>Sutterellaceae</taxon>
        <taxon>Sutterella</taxon>
    </lineage>
</organism>
<dbReference type="EC" id="2.7.1.148" evidence="7"/>
<evidence type="ECO:0000313" key="10">
    <source>
        <dbReference type="Proteomes" id="UP000005835"/>
    </source>
</evidence>
<evidence type="ECO:0000259" key="8">
    <source>
        <dbReference type="Pfam" id="PF00288"/>
    </source>
</evidence>
<dbReference type="SUPFAM" id="SSF55060">
    <property type="entry name" value="GHMP Kinase, C-terminal domain"/>
    <property type="match status" value="1"/>
</dbReference>
<comment type="function">
    <text evidence="7">Catalyzes the phosphorylation of the position 2 hydroxy group of 4-diphosphocytidyl-2C-methyl-D-erythritol.</text>
</comment>
<comment type="pathway">
    <text evidence="7">Isoprenoid biosynthesis; isopentenyl diphosphate biosynthesis via DXP pathway; isopentenyl diphosphate from 1-deoxy-D-xylulose 5-phosphate: step 3/6.</text>
</comment>
<dbReference type="PIRSF" id="PIRSF010376">
    <property type="entry name" value="IspE"/>
    <property type="match status" value="1"/>
</dbReference>
<dbReference type="InterPro" id="IPR014721">
    <property type="entry name" value="Ribsml_uS5_D2-typ_fold_subgr"/>
</dbReference>
<dbReference type="AlphaFoldDB" id="K1KIY7"/>
<keyword evidence="6 7" id="KW-0414">Isoprene biosynthesis</keyword>
<dbReference type="Gene3D" id="3.30.70.890">
    <property type="entry name" value="GHMP kinase, C-terminal domain"/>
    <property type="match status" value="1"/>
</dbReference>
<dbReference type="PANTHER" id="PTHR43527:SF2">
    <property type="entry name" value="4-DIPHOSPHOCYTIDYL-2-C-METHYL-D-ERYTHRITOL KINASE, CHLOROPLASTIC"/>
    <property type="match status" value="1"/>
</dbReference>
<dbReference type="GO" id="GO:0019288">
    <property type="term" value="P:isopentenyl diphosphate biosynthetic process, methylerythritol 4-phosphate pathway"/>
    <property type="evidence" value="ECO:0007669"/>
    <property type="project" value="UniProtKB-UniRule"/>
</dbReference>
<feature type="active site" evidence="7">
    <location>
        <position position="15"/>
    </location>
</feature>
<dbReference type="OrthoDB" id="9809438at2"/>
<dbReference type="InterPro" id="IPR004424">
    <property type="entry name" value="IspE"/>
</dbReference>
<dbReference type="GO" id="GO:0005524">
    <property type="term" value="F:ATP binding"/>
    <property type="evidence" value="ECO:0007669"/>
    <property type="project" value="UniProtKB-UniRule"/>
</dbReference>
<dbReference type="Gene3D" id="3.30.230.10">
    <property type="match status" value="1"/>
</dbReference>
<evidence type="ECO:0000256" key="6">
    <source>
        <dbReference type="ARBA" id="ARBA00023229"/>
    </source>
</evidence>
<feature type="active site" evidence="7">
    <location>
        <position position="139"/>
    </location>
</feature>
<dbReference type="InterPro" id="IPR020568">
    <property type="entry name" value="Ribosomal_Su5_D2-typ_SF"/>
</dbReference>
<dbReference type="GO" id="GO:0016114">
    <property type="term" value="P:terpenoid biosynthetic process"/>
    <property type="evidence" value="ECO:0007669"/>
    <property type="project" value="UniProtKB-UniRule"/>
</dbReference>
<dbReference type="PATRIC" id="fig|742823.3.peg.562"/>
<dbReference type="Proteomes" id="UP000005835">
    <property type="component" value="Unassembled WGS sequence"/>
</dbReference>
<dbReference type="Pfam" id="PF00288">
    <property type="entry name" value="GHMP_kinases_N"/>
    <property type="match status" value="1"/>
</dbReference>
<sequence length="288" mass="31082">MLSDSALLGLPAPAKLNLFLHVVGRRPDGKHLLESVFTLIDLHDTIDLFRLEEPVVERTGDVIGNVEKDLCVRAARLLMETFDVRSGVRIHVEKRIPAGAGMGGGSSDAATVLIGLNRLFGLGLSRSALMELGERLGADVPFFIFGRTGFVEGIGEIITPLEIPPASYAVIWPGRGISTAEIFAAPNLTRDTKSLKIDILSGKALEIWPNLYGHNDLQNVAQELEHRVTEGLGMLACGTHDARMTGSGSAVFGVIADPCSYRLPQLPDGWKGFAAKSLREHPLSAWLD</sequence>
<evidence type="ECO:0000256" key="2">
    <source>
        <dbReference type="ARBA" id="ARBA00022679"/>
    </source>
</evidence>
<dbReference type="STRING" id="742823.HMPREF9465_00562"/>
<evidence type="ECO:0000256" key="4">
    <source>
        <dbReference type="ARBA" id="ARBA00022777"/>
    </source>
</evidence>
<dbReference type="InterPro" id="IPR036554">
    <property type="entry name" value="GHMP_kinase_C_sf"/>
</dbReference>
<comment type="similarity">
    <text evidence="7">Belongs to the GHMP kinase family. IspE subfamily.</text>
</comment>
<feature type="domain" description="GHMP kinase N-terminal" evidence="8">
    <location>
        <begin position="70"/>
        <end position="147"/>
    </location>
</feature>
<dbReference type="UniPathway" id="UPA00056">
    <property type="reaction ID" value="UER00094"/>
</dbReference>
<dbReference type="SUPFAM" id="SSF54211">
    <property type="entry name" value="Ribosomal protein S5 domain 2-like"/>
    <property type="match status" value="1"/>
</dbReference>
<evidence type="ECO:0000256" key="1">
    <source>
        <dbReference type="ARBA" id="ARBA00017473"/>
    </source>
</evidence>
<keyword evidence="3 7" id="KW-0547">Nucleotide-binding</keyword>
<keyword evidence="2 7" id="KW-0808">Transferase</keyword>
<dbReference type="HAMAP" id="MF_00061">
    <property type="entry name" value="IspE"/>
    <property type="match status" value="1"/>
</dbReference>
<feature type="binding site" evidence="7">
    <location>
        <begin position="97"/>
        <end position="107"/>
    </location>
    <ligand>
        <name>ATP</name>
        <dbReference type="ChEBI" id="CHEBI:30616"/>
    </ligand>
</feature>
<dbReference type="PANTHER" id="PTHR43527">
    <property type="entry name" value="4-DIPHOSPHOCYTIDYL-2-C-METHYL-D-ERYTHRITOL KINASE, CHLOROPLASTIC"/>
    <property type="match status" value="1"/>
</dbReference>
<evidence type="ECO:0000313" key="9">
    <source>
        <dbReference type="EMBL" id="EKB31694.1"/>
    </source>
</evidence>